<proteinExistence type="inferred from homology"/>
<dbReference type="Pfam" id="PF00528">
    <property type="entry name" value="BPD_transp_1"/>
    <property type="match status" value="1"/>
</dbReference>
<keyword evidence="5 8" id="KW-0812">Transmembrane</keyword>
<dbReference type="Gene3D" id="1.10.3720.10">
    <property type="entry name" value="MetI-like"/>
    <property type="match status" value="1"/>
</dbReference>
<comment type="similarity">
    <text evidence="8">Belongs to the binding-protein-dependent transport system permease family.</text>
</comment>
<name>A0ABT0CBQ9_THEVL</name>
<evidence type="ECO:0000256" key="7">
    <source>
        <dbReference type="ARBA" id="ARBA00023136"/>
    </source>
</evidence>
<evidence type="ECO:0000256" key="2">
    <source>
        <dbReference type="ARBA" id="ARBA00022448"/>
    </source>
</evidence>
<evidence type="ECO:0000256" key="5">
    <source>
        <dbReference type="ARBA" id="ARBA00022692"/>
    </source>
</evidence>
<dbReference type="CDD" id="cd06261">
    <property type="entry name" value="TM_PBP2"/>
    <property type="match status" value="1"/>
</dbReference>
<feature type="transmembrane region" description="Helical" evidence="8">
    <location>
        <begin position="205"/>
        <end position="226"/>
    </location>
</feature>
<feature type="transmembrane region" description="Helical" evidence="8">
    <location>
        <begin position="12"/>
        <end position="33"/>
    </location>
</feature>
<evidence type="ECO:0000256" key="8">
    <source>
        <dbReference type="RuleBase" id="RU363032"/>
    </source>
</evidence>
<feature type="transmembrane region" description="Helical" evidence="8">
    <location>
        <begin position="176"/>
        <end position="199"/>
    </location>
</feature>
<feature type="transmembrane region" description="Helical" evidence="8">
    <location>
        <begin position="103"/>
        <end position="126"/>
    </location>
</feature>
<comment type="caution">
    <text evidence="10">The sequence shown here is derived from an EMBL/GenBank/DDBJ whole genome shotgun (WGS) entry which is preliminary data.</text>
</comment>
<keyword evidence="6 8" id="KW-1133">Transmembrane helix</keyword>
<feature type="transmembrane region" description="Helical" evidence="8">
    <location>
        <begin position="70"/>
        <end position="91"/>
    </location>
</feature>
<gene>
    <name evidence="10" type="ORF">JX360_09860</name>
</gene>
<dbReference type="Proteomes" id="UP000830835">
    <property type="component" value="Unassembled WGS sequence"/>
</dbReference>
<keyword evidence="2 8" id="KW-0813">Transport</keyword>
<evidence type="ECO:0000256" key="6">
    <source>
        <dbReference type="ARBA" id="ARBA00022989"/>
    </source>
</evidence>
<dbReference type="InterPro" id="IPR000515">
    <property type="entry name" value="MetI-like"/>
</dbReference>
<keyword evidence="3" id="KW-1003">Cell membrane</keyword>
<dbReference type="InterPro" id="IPR035906">
    <property type="entry name" value="MetI-like_sf"/>
</dbReference>
<dbReference type="EMBL" id="JAFIRA010000023">
    <property type="protein sequence ID" value="MCJ2543208.1"/>
    <property type="molecule type" value="Genomic_DNA"/>
</dbReference>
<comment type="subcellular location">
    <subcellularLocation>
        <location evidence="1">Cell inner membrane</location>
        <topology evidence="1">Multi-pass membrane protein</topology>
    </subcellularLocation>
    <subcellularLocation>
        <location evidence="8">Cell membrane</location>
        <topology evidence="8">Multi-pass membrane protein</topology>
    </subcellularLocation>
</comment>
<feature type="transmembrane region" description="Helical" evidence="8">
    <location>
        <begin position="233"/>
        <end position="254"/>
    </location>
</feature>
<feature type="transmembrane region" description="Helical" evidence="8">
    <location>
        <begin position="132"/>
        <end position="155"/>
    </location>
</feature>
<feature type="domain" description="ABC transmembrane type-1" evidence="9">
    <location>
        <begin position="66"/>
        <end position="252"/>
    </location>
</feature>
<evidence type="ECO:0000313" key="11">
    <source>
        <dbReference type="Proteomes" id="UP000830835"/>
    </source>
</evidence>
<evidence type="ECO:0000313" key="10">
    <source>
        <dbReference type="EMBL" id="MCJ2543208.1"/>
    </source>
</evidence>
<keyword evidence="11" id="KW-1185">Reference proteome</keyword>
<organism evidence="10 11">
    <name type="scientific">Thermostichus vulcanus str. 'Rupite'</name>
    <dbReference type="NCBI Taxonomy" id="2813851"/>
    <lineage>
        <taxon>Bacteria</taxon>
        <taxon>Bacillati</taxon>
        <taxon>Cyanobacteriota</taxon>
        <taxon>Cyanophyceae</taxon>
        <taxon>Thermostichales</taxon>
        <taxon>Thermostichaceae</taxon>
        <taxon>Thermostichus</taxon>
    </lineage>
</organism>
<evidence type="ECO:0000256" key="1">
    <source>
        <dbReference type="ARBA" id="ARBA00004429"/>
    </source>
</evidence>
<dbReference type="SUPFAM" id="SSF161098">
    <property type="entry name" value="MetI-like"/>
    <property type="match status" value="1"/>
</dbReference>
<evidence type="ECO:0000256" key="3">
    <source>
        <dbReference type="ARBA" id="ARBA00022475"/>
    </source>
</evidence>
<keyword evidence="7 8" id="KW-0472">Membrane</keyword>
<keyword evidence="4" id="KW-0997">Cell inner membrane</keyword>
<evidence type="ECO:0000256" key="4">
    <source>
        <dbReference type="ARBA" id="ARBA00022519"/>
    </source>
</evidence>
<sequence length="272" mass="29494">MRATFWKVLHRVGIVGLALIGFLPFGVLGVWAFTRAWYFPDGLPQEWSFAGWQWALHPGSQVRSAFGQSLSIALITTLLALLLGIPAGRVLGRQAVPAWIRLILLLPIITSPLAVLMGMQAVLIRLRLEGTLLGVVLVHLIPVIPYMALVMGSVFSRFDLGYETQARSLGADPWQVWWQVTLPLIAPGMAIGAVFAFLISWNEFLLTFFVGGGRVLTLPMLLYSLLQGGNNTLVATVALLSVLPGWLALGGVSVCLGQTVGVSPTEIRDGER</sequence>
<accession>A0ABT0CBQ9</accession>
<dbReference type="PANTHER" id="PTHR43357:SF4">
    <property type="entry name" value="INNER MEMBRANE ABC TRANSPORTER PERMEASE PROTEIN YDCV"/>
    <property type="match status" value="1"/>
</dbReference>
<evidence type="ECO:0000259" key="9">
    <source>
        <dbReference type="PROSITE" id="PS50928"/>
    </source>
</evidence>
<reference evidence="10" key="1">
    <citation type="submission" date="2021-02" db="EMBL/GenBank/DDBJ databases">
        <title>The CRISPR/cas machinery reduction and long-range gene transfer in the hot spring cyanobacterium Synechococcus.</title>
        <authorList>
            <person name="Dvorak P."/>
            <person name="Jahodarova E."/>
            <person name="Hasler P."/>
            <person name="Poulickova A."/>
        </authorList>
    </citation>
    <scope>NUCLEOTIDE SEQUENCE</scope>
    <source>
        <strain evidence="10">Rupite</strain>
    </source>
</reference>
<protein>
    <submittedName>
        <fullName evidence="10">ABC transporter permease subunit</fullName>
    </submittedName>
</protein>
<dbReference type="PROSITE" id="PS50928">
    <property type="entry name" value="ABC_TM1"/>
    <property type="match status" value="1"/>
</dbReference>
<dbReference type="PANTHER" id="PTHR43357">
    <property type="entry name" value="INNER MEMBRANE ABC TRANSPORTER PERMEASE PROTEIN YDCV"/>
    <property type="match status" value="1"/>
</dbReference>